<reference evidence="1 2" key="1">
    <citation type="journal article" date="2016" name="Nat. Commun.">
        <title>Thousands of microbial genomes shed light on interconnected biogeochemical processes in an aquifer system.</title>
        <authorList>
            <person name="Anantharaman K."/>
            <person name="Brown C.T."/>
            <person name="Hug L.A."/>
            <person name="Sharon I."/>
            <person name="Castelle C.J."/>
            <person name="Probst A.J."/>
            <person name="Thomas B.C."/>
            <person name="Singh A."/>
            <person name="Wilkins M.J."/>
            <person name="Karaoz U."/>
            <person name="Brodie E.L."/>
            <person name="Williams K.H."/>
            <person name="Hubbard S.S."/>
            <person name="Banfield J.F."/>
        </authorList>
    </citation>
    <scope>NUCLEOTIDE SEQUENCE [LARGE SCALE GENOMIC DNA]</scope>
</reference>
<name>A0A1G2FYN3_9BACT</name>
<organism evidence="1 2">
    <name type="scientific">Candidatus Ryanbacteria bacterium RIFCSPHIGHO2_01_FULL_45_22</name>
    <dbReference type="NCBI Taxonomy" id="1802114"/>
    <lineage>
        <taxon>Bacteria</taxon>
        <taxon>Candidatus Ryaniibacteriota</taxon>
    </lineage>
</organism>
<dbReference type="AlphaFoldDB" id="A0A1G2FYN3"/>
<dbReference type="Gene3D" id="3.40.50.2000">
    <property type="entry name" value="Glycogen Phosphorylase B"/>
    <property type="match status" value="2"/>
</dbReference>
<gene>
    <name evidence="1" type="ORF">A2719_00515</name>
</gene>
<sequence length="361" mass="41515">MKRILYITRARLSFSRGHTINILKTAEAVAKTKQYSVAVFSSAPEPFSHEKICGEKKVTYPVPLDVSSQKRSYLLYVWNNRDLFDVLYFRDPFLWHMAFLSRVFLRKRVVFEVHGSHEWVWGKPFWHMSVFFAHGLVFITKGLMEYYNPSKPCVVTHVNAVDMKEFEKNNVFSDKQRLDLGLPEGVSLIMYAGNFLWYSWDVLIRMMHLVPRPAMLILVGAKPEEKELMEEAARKEGLQDRVQVHTRVVPSLYPSYIQAADVLVNPLCISYPGSISSKIFEYMAAGKPIVSAKGKAMEEVLIHEKNALLVDLSAEQFGKAVVRILNDPYMAAELSKNARESARRFTWEARALDICSLLERI</sequence>
<protein>
    <recommendedName>
        <fullName evidence="3">Glycosyl transferase family 1 domain-containing protein</fullName>
    </recommendedName>
</protein>
<evidence type="ECO:0000313" key="1">
    <source>
        <dbReference type="EMBL" id="OGZ43169.1"/>
    </source>
</evidence>
<proteinExistence type="predicted"/>
<dbReference type="Pfam" id="PF13692">
    <property type="entry name" value="Glyco_trans_1_4"/>
    <property type="match status" value="1"/>
</dbReference>
<evidence type="ECO:0000313" key="2">
    <source>
        <dbReference type="Proteomes" id="UP000177480"/>
    </source>
</evidence>
<evidence type="ECO:0008006" key="3">
    <source>
        <dbReference type="Google" id="ProtNLM"/>
    </source>
</evidence>
<dbReference type="STRING" id="1802114.A2719_00515"/>
<dbReference type="PANTHER" id="PTHR12526">
    <property type="entry name" value="GLYCOSYLTRANSFERASE"/>
    <property type="match status" value="1"/>
</dbReference>
<dbReference type="EMBL" id="MHNK01000019">
    <property type="protein sequence ID" value="OGZ43169.1"/>
    <property type="molecule type" value="Genomic_DNA"/>
</dbReference>
<dbReference type="SUPFAM" id="SSF53756">
    <property type="entry name" value="UDP-Glycosyltransferase/glycogen phosphorylase"/>
    <property type="match status" value="1"/>
</dbReference>
<dbReference type="Proteomes" id="UP000177480">
    <property type="component" value="Unassembled WGS sequence"/>
</dbReference>
<accession>A0A1G2FYN3</accession>
<comment type="caution">
    <text evidence="1">The sequence shown here is derived from an EMBL/GenBank/DDBJ whole genome shotgun (WGS) entry which is preliminary data.</text>
</comment>
<dbReference type="CDD" id="cd03801">
    <property type="entry name" value="GT4_PimA-like"/>
    <property type="match status" value="1"/>
</dbReference>